<organism evidence="1 2">
    <name type="scientific">Naganishia onofrii</name>
    <dbReference type="NCBI Taxonomy" id="1851511"/>
    <lineage>
        <taxon>Eukaryota</taxon>
        <taxon>Fungi</taxon>
        <taxon>Dikarya</taxon>
        <taxon>Basidiomycota</taxon>
        <taxon>Agaricomycotina</taxon>
        <taxon>Tremellomycetes</taxon>
        <taxon>Filobasidiales</taxon>
        <taxon>Filobasidiaceae</taxon>
        <taxon>Naganishia</taxon>
    </lineage>
</organism>
<proteinExistence type="predicted"/>
<evidence type="ECO:0000313" key="1">
    <source>
        <dbReference type="EMBL" id="KAJ9126953.1"/>
    </source>
</evidence>
<reference evidence="1" key="1">
    <citation type="submission" date="2023-04" db="EMBL/GenBank/DDBJ databases">
        <title>Draft Genome sequencing of Naganishia species isolated from polar environments using Oxford Nanopore Technology.</title>
        <authorList>
            <person name="Leo P."/>
            <person name="Venkateswaran K."/>
        </authorList>
    </citation>
    <scope>NUCLEOTIDE SEQUENCE</scope>
    <source>
        <strain evidence="1">DBVPG 5303</strain>
    </source>
</reference>
<dbReference type="EMBL" id="JASBWV010000003">
    <property type="protein sequence ID" value="KAJ9126953.1"/>
    <property type="molecule type" value="Genomic_DNA"/>
</dbReference>
<comment type="caution">
    <text evidence="1">The sequence shown here is derived from an EMBL/GenBank/DDBJ whole genome shotgun (WGS) entry which is preliminary data.</text>
</comment>
<keyword evidence="2" id="KW-1185">Reference proteome</keyword>
<dbReference type="Proteomes" id="UP001234202">
    <property type="component" value="Unassembled WGS sequence"/>
</dbReference>
<gene>
    <name evidence="1" type="ORF">QFC24_001184</name>
</gene>
<protein>
    <submittedName>
        <fullName evidence="1">Uncharacterized protein</fullName>
    </submittedName>
</protein>
<evidence type="ECO:0000313" key="2">
    <source>
        <dbReference type="Proteomes" id="UP001234202"/>
    </source>
</evidence>
<sequence length="1017" mass="110721">MDDDNLGPRGQKRILDDDVEPSDTVAENIASLPSDDNRDQDQVDAYCCGEGMNQCSLSTGLTKDIEMVKPSTSLAGSSTASGKLESTNVTQKEEEVHSSTVVGDRLRKKVKTHLTRQGSAPPRLELGFNSTSTYQSDINAGELTVQDQQKKHENAGTSEVIENDSKEKEYSDERMEKLLDDLETEVTCGLCAGTFIDPVALNPCSHVFCGSCIANWIQSYQPSTRMAYTNPFPALTDYMRRKRDIATARYEDGYDSASSAESEPMIRSRSGRAIGGQGHDDASDGEDDYLPVNPYIRRAREYRSGIQAAEEGGEDGAVEVEDATVRIGIHKTPKEGLKCPTCRCQPVVDAMGSCLVTSMVDLVNKHRPDLVRPANEIAQAHKVYKKGDKLSFPLPAASSTTEASTSSNRTTQPASAVPVLGHVFSPLPSHRSGRRSTDDHWTPCYHCAPLRSHESEDRYVCPEPPTRGCKIPKLAEIERLTASSSFTQIERLTSAIQIQEYGWTSYRTAFQHNYYELANFILYCIRKNHAGSSYNAGHQVNLTASDGTSSTASRKITMVDIIKTTIARDEDSGGVKGVFERANKAWPWVSHGDPERLCKLCVNSMLEASIFEWWMKEAMKPEIASQLPPRQPDCKYGRNHLCERLPESEFSDSTQPTPSQETSIDAPIAQSPEALLRHAIIHSGPAFNLSSATMEDLRWQDNQYSRVNAASRAIASATENVAVAGNDYHSDDESDHSEDEYGSRGQTPASEIYREMGMESKAVQTEFSDGREPTSVLAAAFTSEEEPTTSVGRTVVDYYGEPMEFEEDSSRTEEALLPLDSMGISSGEAIVHAAVTLNSDNDIVELSDAQYTPIPSHGPLEPTGSAGTSALSTTVSDNSESSGEPRDNISSTTSSSIFDYGGFKFSRGPQYALFRPAGGANRPVASTTIPTTTGPASASRALSSHESIVEDLIVPRPGGSIHSVQLSHEDEMETTEVAAIATGRTNGMVFQSHLQAQSQPGSVNSPRSSPEPEAIMI</sequence>
<name>A0ACC2XSH1_9TREE</name>
<accession>A0ACC2XSH1</accession>